<dbReference type="AlphaFoldDB" id="A0A166RXN8"/>
<evidence type="ECO:0000256" key="1">
    <source>
        <dbReference type="SAM" id="Coils"/>
    </source>
</evidence>
<dbReference type="InterPro" id="IPR011333">
    <property type="entry name" value="SKP1/BTB/POZ_sf"/>
</dbReference>
<evidence type="ECO:0000313" key="4">
    <source>
        <dbReference type="Proteomes" id="UP000076532"/>
    </source>
</evidence>
<evidence type="ECO:0000259" key="2">
    <source>
        <dbReference type="PROSITE" id="PS50097"/>
    </source>
</evidence>
<sequence>MSSILTSAPPSPSLVSLGSSRAASTLDSNELELPAVEGNNDLEAKATRHSQYYFKDGNVVFLIEEVLYNVHRYFFDRDSTYFRSILANAQAADEQNPIVLPGVSCSDFDEFLAILYPTDFRRPIEKTTSQWTSVLHLAAKWGFESIQLLVIDKLTATAIPVDKIVLGRKYGISDWLHGAYEAVCMRANPLTVEEGMKLGVEDIIRISAARQVYGCAKARYETRHLSNDLGDIFGLDKPVGGVSIGSVGVEEDAIKILENQVVTVQAEFAAFPTPAQTPCQYGYSNPNESCISRARHPSNYCAGCRAPKVSESDEWRLKREDKEDKERRLRNLKEKRDVKQRDLVEKQERMALFR</sequence>
<dbReference type="InterPro" id="IPR000210">
    <property type="entry name" value="BTB/POZ_dom"/>
</dbReference>
<organism evidence="3 4">
    <name type="scientific">Athelia psychrophila</name>
    <dbReference type="NCBI Taxonomy" id="1759441"/>
    <lineage>
        <taxon>Eukaryota</taxon>
        <taxon>Fungi</taxon>
        <taxon>Dikarya</taxon>
        <taxon>Basidiomycota</taxon>
        <taxon>Agaricomycotina</taxon>
        <taxon>Agaricomycetes</taxon>
        <taxon>Agaricomycetidae</taxon>
        <taxon>Atheliales</taxon>
        <taxon>Atheliaceae</taxon>
        <taxon>Athelia</taxon>
    </lineage>
</organism>
<dbReference type="EMBL" id="KV417502">
    <property type="protein sequence ID" value="KZP28777.1"/>
    <property type="molecule type" value="Genomic_DNA"/>
</dbReference>
<name>A0A166RXN8_9AGAM</name>
<accession>A0A166RXN8</accession>
<dbReference type="PROSITE" id="PS50097">
    <property type="entry name" value="BTB"/>
    <property type="match status" value="1"/>
</dbReference>
<keyword evidence="1" id="KW-0175">Coiled coil</keyword>
<dbReference type="SUPFAM" id="SSF54695">
    <property type="entry name" value="POZ domain"/>
    <property type="match status" value="1"/>
</dbReference>
<dbReference type="Proteomes" id="UP000076532">
    <property type="component" value="Unassembled WGS sequence"/>
</dbReference>
<keyword evidence="4" id="KW-1185">Reference proteome</keyword>
<proteinExistence type="predicted"/>
<reference evidence="3 4" key="1">
    <citation type="journal article" date="2016" name="Mol. Biol. Evol.">
        <title>Comparative Genomics of Early-Diverging Mushroom-Forming Fungi Provides Insights into the Origins of Lignocellulose Decay Capabilities.</title>
        <authorList>
            <person name="Nagy L.G."/>
            <person name="Riley R."/>
            <person name="Tritt A."/>
            <person name="Adam C."/>
            <person name="Daum C."/>
            <person name="Floudas D."/>
            <person name="Sun H."/>
            <person name="Yadav J.S."/>
            <person name="Pangilinan J."/>
            <person name="Larsson K.H."/>
            <person name="Matsuura K."/>
            <person name="Barry K."/>
            <person name="Labutti K."/>
            <person name="Kuo R."/>
            <person name="Ohm R.A."/>
            <person name="Bhattacharya S.S."/>
            <person name="Shirouzu T."/>
            <person name="Yoshinaga Y."/>
            <person name="Martin F.M."/>
            <person name="Grigoriev I.V."/>
            <person name="Hibbett D.S."/>
        </authorList>
    </citation>
    <scope>NUCLEOTIDE SEQUENCE [LARGE SCALE GENOMIC DNA]</scope>
    <source>
        <strain evidence="3 4">CBS 109695</strain>
    </source>
</reference>
<evidence type="ECO:0000313" key="3">
    <source>
        <dbReference type="EMBL" id="KZP28777.1"/>
    </source>
</evidence>
<protein>
    <recommendedName>
        <fullName evidence="2">BTB domain-containing protein</fullName>
    </recommendedName>
</protein>
<dbReference type="CDD" id="cd18186">
    <property type="entry name" value="BTB_POZ_ZBTB_KLHL-like"/>
    <property type="match status" value="1"/>
</dbReference>
<dbReference type="OrthoDB" id="2367075at2759"/>
<dbReference type="Pfam" id="PF00651">
    <property type="entry name" value="BTB"/>
    <property type="match status" value="1"/>
</dbReference>
<dbReference type="SMART" id="SM00225">
    <property type="entry name" value="BTB"/>
    <property type="match status" value="1"/>
</dbReference>
<gene>
    <name evidence="3" type="ORF">FIBSPDRAFT_1039501</name>
</gene>
<feature type="domain" description="BTB" evidence="2">
    <location>
        <begin position="57"/>
        <end position="124"/>
    </location>
</feature>
<feature type="coiled-coil region" evidence="1">
    <location>
        <begin position="315"/>
        <end position="349"/>
    </location>
</feature>
<dbReference type="Gene3D" id="3.30.710.10">
    <property type="entry name" value="Potassium Channel Kv1.1, Chain A"/>
    <property type="match status" value="1"/>
</dbReference>